<sequence>MSISVLRISEMKWTQTRKCQIEAYTLYYSGENGTQNRNGVAIIVNKDVNSAVLSVAITSETIIQSMLYSNDEIIEDTMSYEGCWDKKKEITILIGNLNAKAEQGRAARIIGTAEHIVRNKIDYITIKHRYKNCIKSVNTYSGADVRAIITCFWPYSSQVKIDKTANQTEAIDIEELENPQIKDELTGIVKGKLREIDTTQEINIEKVWNKVKVTINETTKLKLKREESLEKKKRIKEKIL</sequence>
<dbReference type="OrthoDB" id="6780514at2759"/>
<organism evidence="1 2">
    <name type="scientific">Ignelater luminosus</name>
    <name type="common">Cucubano</name>
    <name type="synonym">Pyrophorus luminosus</name>
    <dbReference type="NCBI Taxonomy" id="2038154"/>
    <lineage>
        <taxon>Eukaryota</taxon>
        <taxon>Metazoa</taxon>
        <taxon>Ecdysozoa</taxon>
        <taxon>Arthropoda</taxon>
        <taxon>Hexapoda</taxon>
        <taxon>Insecta</taxon>
        <taxon>Pterygota</taxon>
        <taxon>Neoptera</taxon>
        <taxon>Endopterygota</taxon>
        <taxon>Coleoptera</taxon>
        <taxon>Polyphaga</taxon>
        <taxon>Elateriformia</taxon>
        <taxon>Elateroidea</taxon>
        <taxon>Elateridae</taxon>
        <taxon>Agrypninae</taxon>
        <taxon>Pyrophorini</taxon>
        <taxon>Ignelater</taxon>
    </lineage>
</organism>
<name>A0A8K0CGN5_IGNLU</name>
<accession>A0A8K0CGN5</accession>
<keyword evidence="2" id="KW-1185">Reference proteome</keyword>
<evidence type="ECO:0000313" key="1">
    <source>
        <dbReference type="EMBL" id="KAF2887004.1"/>
    </source>
</evidence>
<comment type="caution">
    <text evidence="1">The sequence shown here is derived from an EMBL/GenBank/DDBJ whole genome shotgun (WGS) entry which is preliminary data.</text>
</comment>
<dbReference type="AlphaFoldDB" id="A0A8K0CGN5"/>
<dbReference type="EMBL" id="VTPC01085590">
    <property type="protein sequence ID" value="KAF2887004.1"/>
    <property type="molecule type" value="Genomic_DNA"/>
</dbReference>
<reference evidence="1" key="1">
    <citation type="submission" date="2019-08" db="EMBL/GenBank/DDBJ databases">
        <title>The genome of the North American firefly Photinus pyralis.</title>
        <authorList>
            <consortium name="Photinus pyralis genome working group"/>
            <person name="Fallon T.R."/>
            <person name="Sander Lower S.E."/>
            <person name="Weng J.-K."/>
        </authorList>
    </citation>
    <scope>NUCLEOTIDE SEQUENCE</scope>
    <source>
        <strain evidence="1">TRF0915ILg1</strain>
        <tissue evidence="1">Whole body</tissue>
    </source>
</reference>
<dbReference type="Proteomes" id="UP000801492">
    <property type="component" value="Unassembled WGS sequence"/>
</dbReference>
<protein>
    <submittedName>
        <fullName evidence="1">Uncharacterized protein</fullName>
    </submittedName>
</protein>
<evidence type="ECO:0000313" key="2">
    <source>
        <dbReference type="Proteomes" id="UP000801492"/>
    </source>
</evidence>
<proteinExistence type="predicted"/>
<gene>
    <name evidence="1" type="ORF">ILUMI_19170</name>
</gene>